<accession>A0A371CWT5</accession>
<evidence type="ECO:0000256" key="1">
    <source>
        <dbReference type="SAM" id="MobiDB-lite"/>
    </source>
</evidence>
<dbReference type="Proteomes" id="UP000256964">
    <property type="component" value="Unassembled WGS sequence"/>
</dbReference>
<protein>
    <submittedName>
        <fullName evidence="2">Uncharacterized protein</fullName>
    </submittedName>
</protein>
<evidence type="ECO:0000313" key="3">
    <source>
        <dbReference type="Proteomes" id="UP000256964"/>
    </source>
</evidence>
<dbReference type="STRING" id="139420.A0A371CWT5"/>
<name>A0A371CWT5_9APHY</name>
<feature type="compositionally biased region" description="Basic and acidic residues" evidence="1">
    <location>
        <begin position="42"/>
        <end position="56"/>
    </location>
</feature>
<dbReference type="EMBL" id="KZ857446">
    <property type="protein sequence ID" value="RDX44727.1"/>
    <property type="molecule type" value="Genomic_DNA"/>
</dbReference>
<reference evidence="2 3" key="1">
    <citation type="journal article" date="2018" name="Biotechnol. Biofuels">
        <title>Integrative visual omics of the white-rot fungus Polyporus brumalis exposes the biotechnological potential of its oxidative enzymes for delignifying raw plant biomass.</title>
        <authorList>
            <person name="Miyauchi S."/>
            <person name="Rancon A."/>
            <person name="Drula E."/>
            <person name="Hage H."/>
            <person name="Chaduli D."/>
            <person name="Favel A."/>
            <person name="Grisel S."/>
            <person name="Henrissat B."/>
            <person name="Herpoel-Gimbert I."/>
            <person name="Ruiz-Duenas F.J."/>
            <person name="Chevret D."/>
            <person name="Hainaut M."/>
            <person name="Lin J."/>
            <person name="Wang M."/>
            <person name="Pangilinan J."/>
            <person name="Lipzen A."/>
            <person name="Lesage-Meessen L."/>
            <person name="Navarro D."/>
            <person name="Riley R."/>
            <person name="Grigoriev I.V."/>
            <person name="Zhou S."/>
            <person name="Raouche S."/>
            <person name="Rosso M.N."/>
        </authorList>
    </citation>
    <scope>NUCLEOTIDE SEQUENCE [LARGE SCALE GENOMIC DNA]</scope>
    <source>
        <strain evidence="2 3">BRFM 1820</strain>
    </source>
</reference>
<feature type="compositionally biased region" description="Polar residues" evidence="1">
    <location>
        <begin position="1"/>
        <end position="13"/>
    </location>
</feature>
<dbReference type="OrthoDB" id="185373at2759"/>
<proteinExistence type="predicted"/>
<gene>
    <name evidence="2" type="ORF">OH76DRAFT_1486873</name>
</gene>
<feature type="region of interest" description="Disordered" evidence="1">
    <location>
        <begin position="1"/>
        <end position="56"/>
    </location>
</feature>
<keyword evidence="3" id="KW-1185">Reference proteome</keyword>
<organism evidence="2 3">
    <name type="scientific">Lentinus brumalis</name>
    <dbReference type="NCBI Taxonomy" id="2498619"/>
    <lineage>
        <taxon>Eukaryota</taxon>
        <taxon>Fungi</taxon>
        <taxon>Dikarya</taxon>
        <taxon>Basidiomycota</taxon>
        <taxon>Agaricomycotina</taxon>
        <taxon>Agaricomycetes</taxon>
        <taxon>Polyporales</taxon>
        <taxon>Polyporaceae</taxon>
        <taxon>Lentinus</taxon>
    </lineage>
</organism>
<dbReference type="AlphaFoldDB" id="A0A371CWT5"/>
<evidence type="ECO:0000313" key="2">
    <source>
        <dbReference type="EMBL" id="RDX44727.1"/>
    </source>
</evidence>
<sequence>MGSEATSCLQPNVAQRHLSSLPRVRQHAARRPEEDRPEEEEPLHQQDAHDPSPCKKQDQLAGALHALQERFSKEGASAATATVHEALSKSHLDNKARFRLYEHSIGFFLRHGEVMKASILYARMTREGFIPTVSLRAQMRIITVAEQAAPDEVVLDAIRQAFANNSFNEGALFALLRVLGDGMRASPEFLENVVREFLKIQPHDYEIPPRTRKYIVKAYLRVGDREGASRWSSGRFVPPHPTRSDLPSPYITLLQDLAASDPQFAEYETALVGMQAEMPSLVPNLSFFNALLSHEVHRRNFSAVFAIYQRMMALRSPTVMPDGGTFSAVFRAIARLSALSRRRRRLRELRPPENMSHPRAVYRDMLTCHAEQQNAPDPQVSPALTLPAIHTALNAFMGGHDYPAAFNVIRAFRTYSSHIGEPVRITYHVVVSGILERIKAELPQIPLEADQRRLWTFRFLGLDTLPRHRRASIPFNLEMLQRVLLMGTEPRLSLDFVDVPESDSHDEQADPRPAQAEDEYAKHGIPTPLEFVGAEPVPEAKPFAIAPLERILRRAILASIEDEVDPPYVRPVSAAIADAKAEMVPGG</sequence>